<protein>
    <submittedName>
        <fullName evidence="2">Methyl methanesulfonate-sensitivity protein 22</fullName>
    </submittedName>
</protein>
<comment type="caution">
    <text evidence="2">The sequence shown here is derived from an EMBL/GenBank/DDBJ whole genome shotgun (WGS) entry which is preliminary data.</text>
</comment>
<evidence type="ECO:0000256" key="1">
    <source>
        <dbReference type="SAM" id="MobiDB-lite"/>
    </source>
</evidence>
<evidence type="ECO:0000313" key="3">
    <source>
        <dbReference type="Proteomes" id="UP000009328"/>
    </source>
</evidence>
<dbReference type="GO" id="GO:0031297">
    <property type="term" value="P:replication fork processing"/>
    <property type="evidence" value="ECO:0007669"/>
    <property type="project" value="InterPro"/>
</dbReference>
<dbReference type="EMBL" id="CAIF01000005">
    <property type="protein sequence ID" value="CCH40765.1"/>
    <property type="molecule type" value="Genomic_DNA"/>
</dbReference>
<feature type="compositionally biased region" description="Basic and acidic residues" evidence="1">
    <location>
        <begin position="180"/>
        <end position="191"/>
    </location>
</feature>
<dbReference type="InParanoid" id="K0K7J5"/>
<feature type="region of interest" description="Disordered" evidence="1">
    <location>
        <begin position="465"/>
        <end position="509"/>
    </location>
</feature>
<feature type="compositionally biased region" description="Polar residues" evidence="1">
    <location>
        <begin position="465"/>
        <end position="493"/>
    </location>
</feature>
<evidence type="ECO:0000313" key="2">
    <source>
        <dbReference type="EMBL" id="CCH40765.1"/>
    </source>
</evidence>
<reference evidence="2 3" key="1">
    <citation type="journal article" date="2012" name="Eukaryot. Cell">
        <title>Draft genome sequence of Wickerhamomyces ciferrii NRRL Y-1031 F-60-10.</title>
        <authorList>
            <person name="Schneider J."/>
            <person name="Andrea H."/>
            <person name="Blom J."/>
            <person name="Jaenicke S."/>
            <person name="Ruckert C."/>
            <person name="Schorsch C."/>
            <person name="Szczepanowski R."/>
            <person name="Farwick M."/>
            <person name="Goesmann A."/>
            <person name="Puhler A."/>
            <person name="Schaffer S."/>
            <person name="Tauch A."/>
            <person name="Kohler T."/>
            <person name="Brinkrolf K."/>
        </authorList>
    </citation>
    <scope>NUCLEOTIDE SEQUENCE [LARGE SCALE GENOMIC DNA]</scope>
    <source>
        <strain evidence="3">ATCC 14091 / BCRC 22168 / CBS 111 / JCM 3599 / NBRC 0793 / NRRL Y-1031 F-60-10</strain>
    </source>
</reference>
<proteinExistence type="predicted"/>
<feature type="region of interest" description="Disordered" evidence="1">
    <location>
        <begin position="1"/>
        <end position="25"/>
    </location>
</feature>
<dbReference type="Proteomes" id="UP000009328">
    <property type="component" value="Unassembled WGS sequence"/>
</dbReference>
<dbReference type="Pfam" id="PF09462">
    <property type="entry name" value="Mus7"/>
    <property type="match status" value="1"/>
</dbReference>
<accession>K0K7J5</accession>
<dbReference type="FunCoup" id="K0K7J5">
    <property type="interactions" value="532"/>
</dbReference>
<feature type="region of interest" description="Disordered" evidence="1">
    <location>
        <begin position="180"/>
        <end position="241"/>
    </location>
</feature>
<feature type="region of interest" description="Disordered" evidence="1">
    <location>
        <begin position="525"/>
        <end position="547"/>
    </location>
</feature>
<feature type="compositionally biased region" description="Polar residues" evidence="1">
    <location>
        <begin position="301"/>
        <end position="329"/>
    </location>
</feature>
<dbReference type="GO" id="GO:0006281">
    <property type="term" value="P:DNA repair"/>
    <property type="evidence" value="ECO:0007669"/>
    <property type="project" value="InterPro"/>
</dbReference>
<feature type="region of interest" description="Disordered" evidence="1">
    <location>
        <begin position="274"/>
        <end position="329"/>
    </location>
</feature>
<dbReference type="HOGENOM" id="CLU_247347_0_0_1"/>
<dbReference type="InterPro" id="IPR019021">
    <property type="entry name" value="Mms22"/>
</dbReference>
<organism evidence="2 3">
    <name type="scientific">Wickerhamomyces ciferrii (strain ATCC 14091 / BCRC 22168 / CBS 111 / JCM 3599 / NBRC 0793 / NRRL Y-1031 F-60-10)</name>
    <name type="common">Yeast</name>
    <name type="synonym">Pichia ciferrii</name>
    <dbReference type="NCBI Taxonomy" id="1206466"/>
    <lineage>
        <taxon>Eukaryota</taxon>
        <taxon>Fungi</taxon>
        <taxon>Dikarya</taxon>
        <taxon>Ascomycota</taxon>
        <taxon>Saccharomycotina</taxon>
        <taxon>Saccharomycetes</taxon>
        <taxon>Phaffomycetales</taxon>
        <taxon>Wickerhamomycetaceae</taxon>
        <taxon>Wickerhamomyces</taxon>
    </lineage>
</organism>
<dbReference type="GO" id="GO:0005634">
    <property type="term" value="C:nucleus"/>
    <property type="evidence" value="ECO:0007669"/>
    <property type="project" value="InterPro"/>
</dbReference>
<gene>
    <name evidence="2" type="ORF">BN7_299</name>
</gene>
<feature type="compositionally biased region" description="Acidic residues" evidence="1">
    <location>
        <begin position="225"/>
        <end position="235"/>
    </location>
</feature>
<name>K0K7J5_WICCF</name>
<feature type="compositionally biased region" description="Basic residues" evidence="1">
    <location>
        <begin position="497"/>
        <end position="509"/>
    </location>
</feature>
<sequence length="1529" mass="175548">MKLSSQENNSHPDDIEIPMTSPNVSDSEEELETLTLSNTKLDLILNSKLQKHHTFIPRRTGALSSHLSRSINNAFLKAVSIPKTIEGSASASLNSHNPLLNTDTTSIYSLDAIQDYRRSNRRRNISFYQQHIYTIDSVSYTLRISLEDATELVKQRPEIIEMYHIGKLEKYLRNGFKLDEPKEPKIPEGAKKSVSQIPIETSEESDVVLSQNDLEKDPLSSDSDSSFDSDSEDVNEQNTKETTFVFRGRQYKDLDAVSRASGLPKSFFSMKSSTHVQPVKRGKNNQVTQRAGVAKKKRSIAPSTGSLDNGNMFTTDNNLKETTPLDSSNFTAHQEEFEVSSNDEDVDVLEYSKYDREHPNSGTTKLDDVDEVAARYDGRYLDDYDQTDEDFDEAEQFQVEDDVMFVGQREVQGFPRKDNYDFSNADFSSESDFFMEGKSHNNKNTKQTQGEPGLIDVMLSKSANSKKTIRSINSQHKSSRNLQGRQHVTSRYSNIGKRQKPKDKTRKLKRVSRIQLLSKNIDRNSVARSEAAQTLESDKPPKKQRKTNLWVNPVLSNYQNTGSTIVYEGIGAPTDNSTRYVFQPQPGNQEIMKTASETVDHLFCGFEWVFKRSSCYKILFDGAGGKLDSTFSITLSGNTITFSNYRTDQIEQLQFFFKILSSLQSIKLSTNLFEKIDAVVCFCSTLSVNDIRSLVVILDDFVLRIESSIRKKGQVKDSELFLLSSSLLFYHLVAYVYKKNHIQGYDLNSKLLFVMNIYIEVLCYISGSIVSQKIKENGHFSQALIIAIHSSSKNFTSVLENSNLPDLQFLSVICQLYKPSVPLWSPVTKLLKEKLSNSSGGLRNDIKVIYFIKLRYGWELNEDLLVIIYEILKANKFGNFNDENSYPVIFSEFGINKDTALNIYLNMLIEFSKESSSLSGRFLEKIIPVSKITQMELPTFCNRVNILLCLALIFKKNFESRVDQILLNIEVKDKIILQKMIRALEQMIKINDRNGFPSKLKPLVNIIEKCVNFNEIDQIKQVLLSLDDENLHAKTKQSIIEAISYFSREDKVITAFSQFIRNYVNHVNDRKDFEFLKSNFSDLNPSKHANLWCLINGKLISNDLENWSRLINFNDFQDEPFIYSYILRHSGLQIYQLEKEKFIIVLAKALTSFKISGSLNSYIRELEKLDPGLVSSKGVLVQSHKLQFAIDLISKIMINETNYLKSRVFSFLLIHLKKEYEISKGSIHYKNFLHNIVQHIDKFTDDFPASLIDFWRLKSLLGIKSSPLEIDAEKQQQRQIDKRPKISISQKLINLEKFVLTSYLDQKPLDPKQFFIEKPAQQLLNSNEISSSSFYEICCLISIHGELIQKIPSCWVLLSKLTNLLNDSIKTLKNLSQIDLFCILKTLKIFRFILKFKHSNYIKYRCIMGANIYKILNLILNSLEGTNDMNILYENFFIFLSKDLIYNENRLDNEAGFLIQSPIEISEMILKSKIIQNEMDLNFETEQGEFIKEFEKFCGKMNFNPESGDLLNESNELELDYSVVEDIFI</sequence>
<keyword evidence="3" id="KW-1185">Reference proteome</keyword>